<dbReference type="RefSeq" id="WP_154570653.1">
    <property type="nucleotide sequence ID" value="NZ_VWSJ01000011.1"/>
</dbReference>
<sequence>MNNIIINNVEVEFKVVDNKVFANSLQVAEVFEKRHTHILDTIKALPQDDFTKPNFRLSEYKDATGRTLPMYNLTRDGFSLLVMGFTGEKAYKWKVEFLKAFNLLLEENKRLKFSLYTDKIANLEAHRY</sequence>
<gene>
    <name evidence="1" type="ORF">F1B92_04205</name>
</gene>
<evidence type="ECO:0000313" key="1">
    <source>
        <dbReference type="EMBL" id="MSN96389.1"/>
    </source>
</evidence>
<dbReference type="AlphaFoldDB" id="A0A6L5WH63"/>
<keyword evidence="2" id="KW-1185">Reference proteome</keyword>
<evidence type="ECO:0000313" key="2">
    <source>
        <dbReference type="Proteomes" id="UP000476338"/>
    </source>
</evidence>
<dbReference type="EMBL" id="VWSJ01000011">
    <property type="protein sequence ID" value="MSN96389.1"/>
    <property type="molecule type" value="Genomic_DNA"/>
</dbReference>
<dbReference type="InterPro" id="IPR014054">
    <property type="entry name" value="Phage_regulatory_Rha"/>
</dbReference>
<accession>A0A6L5WH63</accession>
<reference evidence="1 2" key="2">
    <citation type="submission" date="2020-03" db="EMBL/GenBank/DDBJ databases">
        <title>Campylobacter portucalensis sp. nov., a new species of Campylobacter isolated from the reproductive tract of bulls.</title>
        <authorList>
            <person name="Silva M.F."/>
            <person name="Pereira G."/>
            <person name="Carneiro C."/>
            <person name="Hemphill A."/>
            <person name="Mateus L."/>
            <person name="Lopes-Da-Costa L."/>
            <person name="Silva E."/>
        </authorList>
    </citation>
    <scope>NUCLEOTIDE SEQUENCE [LARGE SCALE GENOMIC DNA]</scope>
    <source>
        <strain evidence="1 2">FMV-PI01</strain>
    </source>
</reference>
<proteinExistence type="predicted"/>
<protein>
    <submittedName>
        <fullName evidence="1">Rha family transcriptional regulator</fullName>
    </submittedName>
</protein>
<organism evidence="1 2">
    <name type="scientific">Campylobacter portucalensis</name>
    <dbReference type="NCBI Taxonomy" id="2608384"/>
    <lineage>
        <taxon>Bacteria</taxon>
        <taxon>Pseudomonadati</taxon>
        <taxon>Campylobacterota</taxon>
        <taxon>Epsilonproteobacteria</taxon>
        <taxon>Campylobacterales</taxon>
        <taxon>Campylobacteraceae</taxon>
        <taxon>Campylobacter</taxon>
    </lineage>
</organism>
<comment type="caution">
    <text evidence="1">The sequence shown here is derived from an EMBL/GenBank/DDBJ whole genome shotgun (WGS) entry which is preliminary data.</text>
</comment>
<name>A0A6L5WH63_9BACT</name>
<dbReference type="NCBIfam" id="TIGR02681">
    <property type="entry name" value="phage_pRha"/>
    <property type="match status" value="1"/>
</dbReference>
<reference evidence="1 2" key="1">
    <citation type="submission" date="2019-09" db="EMBL/GenBank/DDBJ databases">
        <authorList>
            <person name="Silva M."/>
            <person name="Pereira G."/>
            <person name="Lopes-Da-Costa L."/>
            <person name="Silva E."/>
        </authorList>
    </citation>
    <scope>NUCLEOTIDE SEQUENCE [LARGE SCALE GENOMIC DNA]</scope>
    <source>
        <strain evidence="1 2">FMV-PI01</strain>
    </source>
</reference>
<dbReference type="Pfam" id="PF09669">
    <property type="entry name" value="Phage_pRha"/>
    <property type="match status" value="1"/>
</dbReference>
<dbReference type="Proteomes" id="UP000476338">
    <property type="component" value="Unassembled WGS sequence"/>
</dbReference>